<protein>
    <submittedName>
        <fullName evidence="3">Uncharacterized protein LOC115875920</fullName>
    </submittedName>
</protein>
<dbReference type="Proteomes" id="UP000504635">
    <property type="component" value="Unplaced"/>
</dbReference>
<dbReference type="Gene3D" id="2.20.25.20">
    <property type="match status" value="1"/>
</dbReference>
<proteinExistence type="predicted"/>
<name>A0A6J2X838_SITOR</name>
<gene>
    <name evidence="3" type="primary">LOC115875920</name>
</gene>
<dbReference type="GeneID" id="115875920"/>
<feature type="compositionally biased region" description="Basic residues" evidence="1">
    <location>
        <begin position="483"/>
        <end position="493"/>
    </location>
</feature>
<dbReference type="RefSeq" id="XP_030747367.1">
    <property type="nucleotide sequence ID" value="XM_030891507.1"/>
</dbReference>
<reference evidence="3" key="1">
    <citation type="submission" date="2025-08" db="UniProtKB">
        <authorList>
            <consortium name="RefSeq"/>
        </authorList>
    </citation>
    <scope>IDENTIFICATION</scope>
    <source>
        <tissue evidence="3">Gonads</tissue>
    </source>
</reference>
<evidence type="ECO:0000313" key="3">
    <source>
        <dbReference type="RefSeq" id="XP_030747367.1"/>
    </source>
</evidence>
<dbReference type="InParanoid" id="A0A6J2X838"/>
<dbReference type="OrthoDB" id="9984940at2759"/>
<accession>A0A6J2X838</accession>
<sequence>MNSSNVQDCEGPITDLSSSFYSSNLFESTPKAQPDRLFTSSSKKRKVQYSDIRIRRGDSLEPSPSTTPDLNASSECLSKNFENFKIEQNYFNVDNWDEPATKYFKNNGCEKIVTPPSTPEFHSKTFESTPKKSESFLKYASACSVASPLKEQHDILYPSLKPLKPLKIKERFDRIGYNSTLFKSNVVRDSKKFREFISNDVIMEKVFSYLSDGDLFRVSMIPSFKDAISRNLKITERYEKFKECHKNNKENYKITPPSSPETQQLFSDGSSSPSSKNFRDFVDLGNQLSHNQSLTKCPQCEKPSVLENSIGQCQNVNSCGYIFCQKCDSFAYTPTAFIDKCREITLGQSLSSKKRRGLEDLSNLSLDFNDSSIMNSTSLNYHSSNMYYSSGYGSSYETSRTPLSVKRNLNKSSFVSNDSALKQQNSLFDISNRSITTTKDQKREGKRKSLPHVAPVIQNERKIVEIKEPASPPLKMYSACSKQSKKMLKRLTR</sequence>
<evidence type="ECO:0000256" key="1">
    <source>
        <dbReference type="SAM" id="MobiDB-lite"/>
    </source>
</evidence>
<evidence type="ECO:0000313" key="2">
    <source>
        <dbReference type="Proteomes" id="UP000504635"/>
    </source>
</evidence>
<feature type="compositionally biased region" description="Polar residues" evidence="1">
    <location>
        <begin position="62"/>
        <end position="72"/>
    </location>
</feature>
<feature type="region of interest" description="Disordered" evidence="1">
    <location>
        <begin position="249"/>
        <end position="274"/>
    </location>
</feature>
<keyword evidence="2" id="KW-1185">Reference proteome</keyword>
<feature type="region of interest" description="Disordered" evidence="1">
    <location>
        <begin position="51"/>
        <end position="72"/>
    </location>
</feature>
<feature type="region of interest" description="Disordered" evidence="1">
    <location>
        <begin position="474"/>
        <end position="493"/>
    </location>
</feature>
<dbReference type="AlphaFoldDB" id="A0A6J2X838"/>
<feature type="compositionally biased region" description="Polar residues" evidence="1">
    <location>
        <begin position="260"/>
        <end position="274"/>
    </location>
</feature>
<dbReference type="KEGG" id="soy:115875920"/>
<organism evidence="2 3">
    <name type="scientific">Sitophilus oryzae</name>
    <name type="common">Rice weevil</name>
    <name type="synonym">Curculio oryzae</name>
    <dbReference type="NCBI Taxonomy" id="7048"/>
    <lineage>
        <taxon>Eukaryota</taxon>
        <taxon>Metazoa</taxon>
        <taxon>Ecdysozoa</taxon>
        <taxon>Arthropoda</taxon>
        <taxon>Hexapoda</taxon>
        <taxon>Insecta</taxon>
        <taxon>Pterygota</taxon>
        <taxon>Neoptera</taxon>
        <taxon>Endopterygota</taxon>
        <taxon>Coleoptera</taxon>
        <taxon>Polyphaga</taxon>
        <taxon>Cucujiformia</taxon>
        <taxon>Curculionidae</taxon>
        <taxon>Dryophthorinae</taxon>
        <taxon>Sitophilus</taxon>
    </lineage>
</organism>